<dbReference type="PROSITE" id="PS00356">
    <property type="entry name" value="HTH_LACI_1"/>
    <property type="match status" value="1"/>
</dbReference>
<dbReference type="InterPro" id="IPR010982">
    <property type="entry name" value="Lambda_DNA-bd_dom_sf"/>
</dbReference>
<dbReference type="InterPro" id="IPR000843">
    <property type="entry name" value="HTH_LacI"/>
</dbReference>
<dbReference type="Proteomes" id="UP000287872">
    <property type="component" value="Unassembled WGS sequence"/>
</dbReference>
<dbReference type="RefSeq" id="WP_125002126.1">
    <property type="nucleotide sequence ID" value="NZ_BHYK01000012.1"/>
</dbReference>
<keyword evidence="7" id="KW-1185">Reference proteome</keyword>
<dbReference type="InterPro" id="IPR028082">
    <property type="entry name" value="Peripla_BP_I"/>
</dbReference>
<dbReference type="Gene3D" id="3.40.50.2300">
    <property type="match status" value="2"/>
</dbReference>
<dbReference type="GO" id="GO:0000976">
    <property type="term" value="F:transcription cis-regulatory region binding"/>
    <property type="evidence" value="ECO:0007669"/>
    <property type="project" value="TreeGrafter"/>
</dbReference>
<evidence type="ECO:0000256" key="4">
    <source>
        <dbReference type="SAM" id="Coils"/>
    </source>
</evidence>
<evidence type="ECO:0000313" key="7">
    <source>
        <dbReference type="Proteomes" id="UP000287872"/>
    </source>
</evidence>
<dbReference type="OrthoDB" id="3180992at2"/>
<dbReference type="SMART" id="SM00354">
    <property type="entry name" value="HTH_LACI"/>
    <property type="match status" value="1"/>
</dbReference>
<keyword evidence="4" id="KW-0175">Coiled coil</keyword>
<accession>A0A401UMV7</accession>
<dbReference type="AlphaFoldDB" id="A0A401UMV7"/>
<dbReference type="EMBL" id="BHYK01000012">
    <property type="protein sequence ID" value="GCD10857.1"/>
    <property type="molecule type" value="Genomic_DNA"/>
</dbReference>
<dbReference type="Gene3D" id="1.10.260.40">
    <property type="entry name" value="lambda repressor-like DNA-binding domains"/>
    <property type="match status" value="1"/>
</dbReference>
<dbReference type="InterPro" id="IPR046335">
    <property type="entry name" value="LacI/GalR-like_sensor"/>
</dbReference>
<evidence type="ECO:0000256" key="2">
    <source>
        <dbReference type="ARBA" id="ARBA00023125"/>
    </source>
</evidence>
<evidence type="ECO:0000259" key="5">
    <source>
        <dbReference type="PROSITE" id="PS50932"/>
    </source>
</evidence>
<dbReference type="PANTHER" id="PTHR30146">
    <property type="entry name" value="LACI-RELATED TRANSCRIPTIONAL REPRESSOR"/>
    <property type="match status" value="1"/>
</dbReference>
<feature type="domain" description="HTH lacI-type" evidence="5">
    <location>
        <begin position="1"/>
        <end position="55"/>
    </location>
</feature>
<evidence type="ECO:0000256" key="1">
    <source>
        <dbReference type="ARBA" id="ARBA00023015"/>
    </source>
</evidence>
<name>A0A401UMV7_9CLOT</name>
<dbReference type="PROSITE" id="PS50932">
    <property type="entry name" value="HTH_LACI_2"/>
    <property type="match status" value="1"/>
</dbReference>
<dbReference type="SUPFAM" id="SSF53822">
    <property type="entry name" value="Periplasmic binding protein-like I"/>
    <property type="match status" value="1"/>
</dbReference>
<dbReference type="Pfam" id="PF00356">
    <property type="entry name" value="LacI"/>
    <property type="match status" value="1"/>
</dbReference>
<protein>
    <submittedName>
        <fullName evidence="6">LacI family transcriptional regulator</fullName>
    </submittedName>
</protein>
<gene>
    <name evidence="6" type="primary">ccpA_2</name>
    <name evidence="6" type="ORF">Ctaglu_24800</name>
</gene>
<comment type="caution">
    <text evidence="6">The sequence shown here is derived from an EMBL/GenBank/DDBJ whole genome shotgun (WGS) entry which is preliminary data.</text>
</comment>
<dbReference type="CDD" id="cd01542">
    <property type="entry name" value="PBP1_TreR-like"/>
    <property type="match status" value="1"/>
</dbReference>
<keyword evidence="2" id="KW-0238">DNA-binding</keyword>
<keyword evidence="3" id="KW-0804">Transcription</keyword>
<organism evidence="6 7">
    <name type="scientific">Clostridium tagluense</name>
    <dbReference type="NCBI Taxonomy" id="360422"/>
    <lineage>
        <taxon>Bacteria</taxon>
        <taxon>Bacillati</taxon>
        <taxon>Bacillota</taxon>
        <taxon>Clostridia</taxon>
        <taxon>Eubacteriales</taxon>
        <taxon>Clostridiaceae</taxon>
        <taxon>Clostridium</taxon>
    </lineage>
</organism>
<dbReference type="SUPFAM" id="SSF47413">
    <property type="entry name" value="lambda repressor-like DNA-binding domains"/>
    <property type="match status" value="1"/>
</dbReference>
<dbReference type="PRINTS" id="PR00036">
    <property type="entry name" value="HTHLACI"/>
</dbReference>
<reference evidence="6 7" key="1">
    <citation type="submission" date="2018-11" db="EMBL/GenBank/DDBJ databases">
        <title>Genome sequencing and assembly of Clostridium tagluense strain A121.</title>
        <authorList>
            <person name="Murakami T."/>
            <person name="Segawa T."/>
            <person name="Shcherbakova V.A."/>
            <person name="Mori H."/>
            <person name="Yoshimura Y."/>
        </authorList>
    </citation>
    <scope>NUCLEOTIDE SEQUENCE [LARGE SCALE GENOMIC DNA]</scope>
    <source>
        <strain evidence="6 7">A121</strain>
    </source>
</reference>
<feature type="coiled-coil region" evidence="4">
    <location>
        <begin position="298"/>
        <end position="325"/>
    </location>
</feature>
<evidence type="ECO:0000313" key="6">
    <source>
        <dbReference type="EMBL" id="GCD10857.1"/>
    </source>
</evidence>
<evidence type="ECO:0000256" key="3">
    <source>
        <dbReference type="ARBA" id="ARBA00023163"/>
    </source>
</evidence>
<dbReference type="Pfam" id="PF13377">
    <property type="entry name" value="Peripla_BP_3"/>
    <property type="match status" value="1"/>
</dbReference>
<dbReference type="GO" id="GO:0003700">
    <property type="term" value="F:DNA-binding transcription factor activity"/>
    <property type="evidence" value="ECO:0007669"/>
    <property type="project" value="TreeGrafter"/>
</dbReference>
<keyword evidence="1" id="KW-0805">Transcription regulation</keyword>
<proteinExistence type="predicted"/>
<sequence length="336" mass="37823">MDMKDIAKLAGVSKATVSRVINNSQNVSPKLRVRVEKVLKETGYTPNLLAQELVTKKTKLIGVILPRIGIDTFSHITEGITDKLNQEGYNILLGNSRGRENDEFKYFDIFQKKHLDGIIFFHTEITEKHIRLINEINIPVVIMGQQNSKIDVPYVTYDDFNATKAIVAHLISQGHEKIAYIGLSETKVAIGSFRKQGYMAALKENNIGVPDEYLSVGDFEISSGYNAMKSIINNSKTVPTAVFAAIDRLAFGAIQYLKEKGYRVPEDISVVGIDDMDISSVFEPTLTTMHFDYYDSGIKAAKLILEKLQNEKSENKNIVMAYELKIRNSTKKYKKK</sequence>
<dbReference type="PANTHER" id="PTHR30146:SF109">
    <property type="entry name" value="HTH-TYPE TRANSCRIPTIONAL REGULATOR GALS"/>
    <property type="match status" value="1"/>
</dbReference>
<dbReference type="CDD" id="cd01392">
    <property type="entry name" value="HTH_LacI"/>
    <property type="match status" value="1"/>
</dbReference>